<dbReference type="HOGENOM" id="CLU_2527163_0_0_1"/>
<name>M7UVZ3_BOTF1</name>
<organism evidence="1 2">
    <name type="scientific">Botryotinia fuckeliana (strain BcDW1)</name>
    <name type="common">Noble rot fungus</name>
    <name type="synonym">Botrytis cinerea</name>
    <dbReference type="NCBI Taxonomy" id="1290391"/>
    <lineage>
        <taxon>Eukaryota</taxon>
        <taxon>Fungi</taxon>
        <taxon>Dikarya</taxon>
        <taxon>Ascomycota</taxon>
        <taxon>Pezizomycotina</taxon>
        <taxon>Leotiomycetes</taxon>
        <taxon>Helotiales</taxon>
        <taxon>Sclerotiniaceae</taxon>
        <taxon>Botrytis</taxon>
    </lineage>
</organism>
<dbReference type="Proteomes" id="UP000012045">
    <property type="component" value="Unassembled WGS sequence"/>
</dbReference>
<proteinExistence type="predicted"/>
<protein>
    <submittedName>
        <fullName evidence="1">Uncharacterized protein</fullName>
    </submittedName>
</protein>
<sequence length="84" mass="9602">MLDELYNVTKRNHPIDEDPEVTQAQSYLGRTDVENYGVEDGITQKRFSRDGSVARFREHSDTIACGSRRSINTWVGMFGDDSFL</sequence>
<evidence type="ECO:0000313" key="2">
    <source>
        <dbReference type="Proteomes" id="UP000012045"/>
    </source>
</evidence>
<gene>
    <name evidence="1" type="ORF">BcDW1_3385</name>
</gene>
<evidence type="ECO:0000313" key="1">
    <source>
        <dbReference type="EMBL" id="EMR88022.1"/>
    </source>
</evidence>
<reference evidence="2" key="1">
    <citation type="journal article" date="2013" name="Genome Announc.">
        <title>Draft genome sequence of Botrytis cinerea BcDW1, inoculum for noble rot of grape berries.</title>
        <authorList>
            <person name="Blanco-Ulate B."/>
            <person name="Allen G."/>
            <person name="Powell A.L."/>
            <person name="Cantu D."/>
        </authorList>
    </citation>
    <scope>NUCLEOTIDE SEQUENCE [LARGE SCALE GENOMIC DNA]</scope>
    <source>
        <strain evidence="2">BcDW1</strain>
    </source>
</reference>
<accession>M7UVZ3</accession>
<dbReference type="EMBL" id="KB707803">
    <property type="protein sequence ID" value="EMR88022.1"/>
    <property type="molecule type" value="Genomic_DNA"/>
</dbReference>
<dbReference type="AlphaFoldDB" id="M7UVZ3"/>